<proteinExistence type="predicted"/>
<protein>
    <submittedName>
        <fullName evidence="1">Uncharacterized protein</fullName>
    </submittedName>
</protein>
<comment type="caution">
    <text evidence="1">The sequence shown here is derived from an EMBL/GenBank/DDBJ whole genome shotgun (WGS) entry which is preliminary data.</text>
</comment>
<organism evidence="1 2">
    <name type="scientific">Streptomyces rectiviolaceus</name>
    <dbReference type="NCBI Taxonomy" id="332591"/>
    <lineage>
        <taxon>Bacteria</taxon>
        <taxon>Bacillati</taxon>
        <taxon>Actinomycetota</taxon>
        <taxon>Actinomycetes</taxon>
        <taxon>Kitasatosporales</taxon>
        <taxon>Streptomycetaceae</taxon>
        <taxon>Streptomyces</taxon>
    </lineage>
</organism>
<reference evidence="2" key="1">
    <citation type="journal article" date="2019" name="Int. J. Syst. Evol. Microbiol.">
        <title>The Global Catalogue of Microorganisms (GCM) 10K type strain sequencing project: providing services to taxonomists for standard genome sequencing and annotation.</title>
        <authorList>
            <consortium name="The Broad Institute Genomics Platform"/>
            <consortium name="The Broad Institute Genome Sequencing Center for Infectious Disease"/>
            <person name="Wu L."/>
            <person name="Ma J."/>
        </authorList>
    </citation>
    <scope>NUCLEOTIDE SEQUENCE [LARGE SCALE GENOMIC DNA]</scope>
    <source>
        <strain evidence="2">JCM 9092</strain>
    </source>
</reference>
<dbReference type="EMBL" id="BAAAUG010000042">
    <property type="protein sequence ID" value="GAA3104451.1"/>
    <property type="molecule type" value="Genomic_DNA"/>
</dbReference>
<name>A0ABP6ME13_9ACTN</name>
<sequence length="121" mass="12330">MAGQFGDADVTALVGTGEAEPTGTQLLHVGGVRAVVAALESAVRAIAPSWPTREQASGTISSAPPPSLSYGVFSACTALPSPHTDRAYSSSMCWKPPQVPRKGMPPSLAVRMAASAPASLR</sequence>
<keyword evidence="2" id="KW-1185">Reference proteome</keyword>
<accession>A0ABP6ME13</accession>
<dbReference type="Proteomes" id="UP001501637">
    <property type="component" value="Unassembled WGS sequence"/>
</dbReference>
<evidence type="ECO:0000313" key="1">
    <source>
        <dbReference type="EMBL" id="GAA3104451.1"/>
    </source>
</evidence>
<gene>
    <name evidence="1" type="ORF">GCM10010449_29390</name>
</gene>
<evidence type="ECO:0000313" key="2">
    <source>
        <dbReference type="Proteomes" id="UP001501637"/>
    </source>
</evidence>